<name>A0A0H5CYH9_9RHOB</name>
<evidence type="ECO:0000313" key="2">
    <source>
        <dbReference type="EMBL" id="CRL09946.1"/>
    </source>
</evidence>
<keyword evidence="3" id="KW-1185">Reference proteome</keyword>
<evidence type="ECO:0008006" key="4">
    <source>
        <dbReference type="Google" id="ProtNLM"/>
    </source>
</evidence>
<feature type="transmembrane region" description="Helical" evidence="1">
    <location>
        <begin position="79"/>
        <end position="100"/>
    </location>
</feature>
<dbReference type="EMBL" id="CVRL01000008">
    <property type="protein sequence ID" value="CRL09946.1"/>
    <property type="molecule type" value="Genomic_DNA"/>
</dbReference>
<reference evidence="2 3" key="1">
    <citation type="submission" date="2015-05" db="EMBL/GenBank/DDBJ databases">
        <authorList>
            <person name="Rodrigo-Torres Lidia"/>
            <person name="Arahal R.David."/>
        </authorList>
    </citation>
    <scope>NUCLEOTIDE SEQUENCE [LARGE SCALE GENOMIC DNA]</scope>
    <source>
        <strain evidence="2 3">CECT 7321</strain>
    </source>
</reference>
<keyword evidence="1" id="KW-1133">Transmembrane helix</keyword>
<organism evidence="2 3">
    <name type="scientific">Phaeobacter italicus</name>
    <dbReference type="NCBI Taxonomy" id="481446"/>
    <lineage>
        <taxon>Bacteria</taxon>
        <taxon>Pseudomonadati</taxon>
        <taxon>Pseudomonadota</taxon>
        <taxon>Alphaproteobacteria</taxon>
        <taxon>Rhodobacterales</taxon>
        <taxon>Roseobacteraceae</taxon>
        <taxon>Phaeobacter</taxon>
    </lineage>
</organism>
<evidence type="ECO:0000256" key="1">
    <source>
        <dbReference type="SAM" id="Phobius"/>
    </source>
</evidence>
<dbReference type="InterPro" id="IPR009937">
    <property type="entry name" value="Phage_holin_3_6"/>
</dbReference>
<proteinExistence type="predicted"/>
<sequence>MTRPDIRNAPDLLLNVLRQFSDLLRSEAELAKSELKEKASNARDGAIALVAAVIVALVALHVLAAALVAWIATLGIGPGLAALIVGGALLVVCLGLLLFAKSRLSSEALTPTRTIENAKRDAARIKEAAHVRY</sequence>
<accession>A0A0H5CYH9</accession>
<dbReference type="OrthoDB" id="7866802at2"/>
<dbReference type="RefSeq" id="WP_008563410.1">
    <property type="nucleotide sequence ID" value="NZ_BSKQ01000002.1"/>
</dbReference>
<keyword evidence="1" id="KW-0472">Membrane</keyword>
<keyword evidence="1" id="KW-0812">Transmembrane</keyword>
<gene>
    <name evidence="2" type="ORF">NIT7321_00783</name>
</gene>
<dbReference type="AlphaFoldDB" id="A0A0H5CYH9"/>
<feature type="transmembrane region" description="Helical" evidence="1">
    <location>
        <begin position="46"/>
        <end position="73"/>
    </location>
</feature>
<evidence type="ECO:0000313" key="3">
    <source>
        <dbReference type="Proteomes" id="UP000043764"/>
    </source>
</evidence>
<dbReference type="Pfam" id="PF07332">
    <property type="entry name" value="Phage_holin_3_6"/>
    <property type="match status" value="1"/>
</dbReference>
<dbReference type="Proteomes" id="UP000043764">
    <property type="component" value="Unassembled WGS sequence"/>
</dbReference>
<protein>
    <recommendedName>
        <fullName evidence="4">Phage holin family protein</fullName>
    </recommendedName>
</protein>
<dbReference type="STRING" id="481446.NIT7645_00512"/>